<organism evidence="2 3">
    <name type="scientific">Succinatimonas hippei (strain DSM 22608 / JCM 16073 / KCTC 15190 / YIT 12066)</name>
    <dbReference type="NCBI Taxonomy" id="762983"/>
    <lineage>
        <taxon>Bacteria</taxon>
        <taxon>Pseudomonadati</taxon>
        <taxon>Pseudomonadota</taxon>
        <taxon>Gammaproteobacteria</taxon>
        <taxon>Aeromonadales</taxon>
        <taxon>Succinivibrionaceae</taxon>
        <taxon>Succinatimonas</taxon>
    </lineage>
</organism>
<dbReference type="RefSeq" id="WP_009144053.1">
    <property type="nucleotide sequence ID" value="NZ_GL831059.1"/>
</dbReference>
<evidence type="ECO:0000259" key="1">
    <source>
        <dbReference type="Pfam" id="PF09588"/>
    </source>
</evidence>
<dbReference type="Gene3D" id="3.90.320.10">
    <property type="match status" value="1"/>
</dbReference>
<dbReference type="HOGENOM" id="CLU_066205_1_0_6"/>
<dbReference type="STRING" id="762983.HMPREF9444_01901"/>
<protein>
    <submittedName>
        <fullName evidence="2">YqaJ viral recombinase family protein</fullName>
    </submittedName>
</protein>
<dbReference type="InterPro" id="IPR019080">
    <property type="entry name" value="YqaJ_viral_recombinase"/>
</dbReference>
<keyword evidence="3" id="KW-1185">Reference proteome</keyword>
<dbReference type="eggNOG" id="COG5377">
    <property type="taxonomic scope" value="Bacteria"/>
</dbReference>
<dbReference type="SUPFAM" id="SSF52980">
    <property type="entry name" value="Restriction endonuclease-like"/>
    <property type="match status" value="1"/>
</dbReference>
<comment type="caution">
    <text evidence="2">The sequence shown here is derived from an EMBL/GenBank/DDBJ whole genome shotgun (WGS) entry which is preliminary data.</text>
</comment>
<dbReference type="EMBL" id="AEVO01000132">
    <property type="protein sequence ID" value="EFY06327.1"/>
    <property type="molecule type" value="Genomic_DNA"/>
</dbReference>
<dbReference type="AlphaFoldDB" id="E8LMB5"/>
<reference evidence="2 3" key="1">
    <citation type="submission" date="2011-01" db="EMBL/GenBank/DDBJ databases">
        <authorList>
            <person name="Weinstock G."/>
            <person name="Sodergren E."/>
            <person name="Clifton S."/>
            <person name="Fulton L."/>
            <person name="Fulton B."/>
            <person name="Courtney L."/>
            <person name="Fronick C."/>
            <person name="Harrison M."/>
            <person name="Strong C."/>
            <person name="Farmer C."/>
            <person name="Delahaunty K."/>
            <person name="Markovic C."/>
            <person name="Hall O."/>
            <person name="Minx P."/>
            <person name="Tomlinson C."/>
            <person name="Mitreva M."/>
            <person name="Hou S."/>
            <person name="Chen J."/>
            <person name="Wollam A."/>
            <person name="Pepin K.H."/>
            <person name="Johnson M."/>
            <person name="Bhonagiri V."/>
            <person name="Zhang X."/>
            <person name="Suruliraj S."/>
            <person name="Warren W."/>
            <person name="Chinwalla A."/>
            <person name="Mardis E.R."/>
            <person name="Wilson R.K."/>
        </authorList>
    </citation>
    <scope>NUCLEOTIDE SEQUENCE [LARGE SCALE GENOMIC DNA]</scope>
    <source>
        <strain evidence="3">DSM 22608 / JCM 16073 / KCTC 15190 / YIT 12066</strain>
    </source>
</reference>
<dbReference type="Pfam" id="PF09588">
    <property type="entry name" value="YqaJ"/>
    <property type="match status" value="1"/>
</dbReference>
<dbReference type="InterPro" id="IPR011335">
    <property type="entry name" value="Restrct_endonuc-II-like"/>
</dbReference>
<evidence type="ECO:0000313" key="3">
    <source>
        <dbReference type="Proteomes" id="UP000018458"/>
    </source>
</evidence>
<gene>
    <name evidence="2" type="ORF">HMPREF9444_01901</name>
</gene>
<name>E8LMB5_SUCHY</name>
<proteinExistence type="predicted"/>
<dbReference type="OrthoDB" id="9135654at2"/>
<dbReference type="InterPro" id="IPR011604">
    <property type="entry name" value="PDDEXK-like_dom_sf"/>
</dbReference>
<evidence type="ECO:0000313" key="2">
    <source>
        <dbReference type="EMBL" id="EFY06327.1"/>
    </source>
</evidence>
<accession>E8LMB5</accession>
<dbReference type="Proteomes" id="UP000018458">
    <property type="component" value="Unassembled WGS sequence"/>
</dbReference>
<sequence>MMLPFTVVQCAQRSPEWQRLRRLHFTATDAARLSGRKVSTDALLKEKLGLVPEPDLSRSPYVQEGILYEEKLRKFLVRSCPYLLEPGMDDLPQFVALSRDEPFFMASLDAYYIKGREVFEFKNVYSKNHERFADVMLNGLNSKVAREGNWYDQVQWQLICTHAVKARLYVHHFNPATKEHELRLINIKPDPQRMRELIMLGFEFKRAFIDADRLKLQQDASSYVYPREEAARFGAVIEKYRLAVERGRQMQREFKRCQDEIERLRGVLISALYKPDYDTVIAGPVTFTKSVKQGKIDPQGVRTKSWT</sequence>
<feature type="domain" description="YqaJ viral recombinase" evidence="1">
    <location>
        <begin position="16"/>
        <end position="162"/>
    </location>
</feature>